<organism evidence="1">
    <name type="scientific">marine sediment metagenome</name>
    <dbReference type="NCBI Taxonomy" id="412755"/>
    <lineage>
        <taxon>unclassified sequences</taxon>
        <taxon>metagenomes</taxon>
        <taxon>ecological metagenomes</taxon>
    </lineage>
</organism>
<sequence>WDYLPPEFTSLFKEIESPAGGGLTDLGGRFASEVADGGVSKAAGPLFEAMGYRANAKHHTHKITSETAVALFQRKKISEDLFDERMLFGGFEPIEAGLQYDSQRPFPSIPDLILWARYHGEPDNVWGTLEDVYDIDPRDYPRWEWLGLQRMTTDHATKLFRRGLLEKYDFDYKMKEIGWRGENISDVLETSWMIPNAMLLTQGLLQTGADHEQIISSISKADIHPDYAQTYLDAILTKPSTADIIAYELRQDPDLSDLDHKLRRVGIHDDYTDVYRTLAYQIPPVADIITMAVREAFTPDIAARFGQYE</sequence>
<proteinExistence type="predicted"/>
<feature type="non-terminal residue" evidence="1">
    <location>
        <position position="1"/>
    </location>
</feature>
<gene>
    <name evidence="1" type="ORF">S12H4_09613</name>
</gene>
<reference evidence="1" key="1">
    <citation type="journal article" date="2014" name="Front. Microbiol.">
        <title>High frequency of phylogenetically diverse reductive dehalogenase-homologous genes in deep subseafloor sedimentary metagenomes.</title>
        <authorList>
            <person name="Kawai M."/>
            <person name="Futagami T."/>
            <person name="Toyoda A."/>
            <person name="Takaki Y."/>
            <person name="Nishi S."/>
            <person name="Hori S."/>
            <person name="Arai W."/>
            <person name="Tsubouchi T."/>
            <person name="Morono Y."/>
            <person name="Uchiyama I."/>
            <person name="Ito T."/>
            <person name="Fujiyama A."/>
            <person name="Inagaki F."/>
            <person name="Takami H."/>
        </authorList>
    </citation>
    <scope>NUCLEOTIDE SEQUENCE</scope>
    <source>
        <strain evidence="1">Expedition CK06-06</strain>
    </source>
</reference>
<dbReference type="EMBL" id="BARW01003933">
    <property type="protein sequence ID" value="GAI59087.1"/>
    <property type="molecule type" value="Genomic_DNA"/>
</dbReference>
<name>X1PS72_9ZZZZ</name>
<feature type="non-terminal residue" evidence="1">
    <location>
        <position position="309"/>
    </location>
</feature>
<evidence type="ECO:0000313" key="1">
    <source>
        <dbReference type="EMBL" id="GAI59087.1"/>
    </source>
</evidence>
<accession>X1PS72</accession>
<protein>
    <submittedName>
        <fullName evidence="1">Uncharacterized protein</fullName>
    </submittedName>
</protein>
<dbReference type="AlphaFoldDB" id="X1PS72"/>
<comment type="caution">
    <text evidence="1">The sequence shown here is derived from an EMBL/GenBank/DDBJ whole genome shotgun (WGS) entry which is preliminary data.</text>
</comment>